<gene>
    <name evidence="1" type="ORF">C5167_050309</name>
</gene>
<evidence type="ECO:0000313" key="1">
    <source>
        <dbReference type="EMBL" id="RZC74829.1"/>
    </source>
</evidence>
<keyword evidence="2" id="KW-1185">Reference proteome</keyword>
<dbReference type="Gramene" id="RZC74829">
    <property type="protein sequence ID" value="RZC74829"/>
    <property type="gene ID" value="C5167_050309"/>
</dbReference>
<protein>
    <submittedName>
        <fullName evidence="1">Uncharacterized protein</fullName>
    </submittedName>
</protein>
<dbReference type="Proteomes" id="UP000316621">
    <property type="component" value="Chromosome 8"/>
</dbReference>
<dbReference type="EMBL" id="CM010722">
    <property type="protein sequence ID" value="RZC74829.1"/>
    <property type="molecule type" value="Genomic_DNA"/>
</dbReference>
<dbReference type="STRING" id="3469.A0A4Y7KS84"/>
<reference evidence="1 2" key="1">
    <citation type="journal article" date="2018" name="Science">
        <title>The opium poppy genome and morphinan production.</title>
        <authorList>
            <person name="Guo L."/>
            <person name="Winzer T."/>
            <person name="Yang X."/>
            <person name="Li Y."/>
            <person name="Ning Z."/>
            <person name="He Z."/>
            <person name="Teodor R."/>
            <person name="Lu Y."/>
            <person name="Bowser T.A."/>
            <person name="Graham I.A."/>
            <person name="Ye K."/>
        </authorList>
    </citation>
    <scope>NUCLEOTIDE SEQUENCE [LARGE SCALE GENOMIC DNA]</scope>
    <source>
        <strain evidence="2">cv. HN1</strain>
        <tissue evidence="1">Leaves</tissue>
    </source>
</reference>
<accession>A0A4Y7KS84</accession>
<sequence length="77" mass="8706">MVRFVKKLAKIKEEQGEIAEAADLMQEIVVSVLRKVHSRLESSWVETFGVMAKIGEKKTKKAFIIKQSLKDTAETIS</sequence>
<name>A0A4Y7KS84_PAPSO</name>
<dbReference type="AlphaFoldDB" id="A0A4Y7KS84"/>
<evidence type="ECO:0000313" key="2">
    <source>
        <dbReference type="Proteomes" id="UP000316621"/>
    </source>
</evidence>
<organism evidence="1 2">
    <name type="scientific">Papaver somniferum</name>
    <name type="common">Opium poppy</name>
    <dbReference type="NCBI Taxonomy" id="3469"/>
    <lineage>
        <taxon>Eukaryota</taxon>
        <taxon>Viridiplantae</taxon>
        <taxon>Streptophyta</taxon>
        <taxon>Embryophyta</taxon>
        <taxon>Tracheophyta</taxon>
        <taxon>Spermatophyta</taxon>
        <taxon>Magnoliopsida</taxon>
        <taxon>Ranunculales</taxon>
        <taxon>Papaveraceae</taxon>
        <taxon>Papaveroideae</taxon>
        <taxon>Papaver</taxon>
    </lineage>
</organism>
<proteinExistence type="predicted"/>